<proteinExistence type="predicted"/>
<dbReference type="Proteomes" id="UP001164693">
    <property type="component" value="Chromosome"/>
</dbReference>
<dbReference type="Pfam" id="PF06267">
    <property type="entry name" value="DUF1028"/>
    <property type="match status" value="1"/>
</dbReference>
<keyword evidence="2" id="KW-1185">Reference proteome</keyword>
<dbReference type="InterPro" id="IPR029055">
    <property type="entry name" value="Ntn_hydrolases_N"/>
</dbReference>
<dbReference type="PANTHER" id="PTHR39328">
    <property type="entry name" value="BLL2871 PROTEIN"/>
    <property type="match status" value="1"/>
</dbReference>
<dbReference type="EMBL" id="CP097463">
    <property type="protein sequence ID" value="WAX55858.1"/>
    <property type="molecule type" value="Genomic_DNA"/>
</dbReference>
<dbReference type="SUPFAM" id="SSF56235">
    <property type="entry name" value="N-terminal nucleophile aminohydrolases (Ntn hydrolases)"/>
    <property type="match status" value="1"/>
</dbReference>
<protein>
    <submittedName>
        <fullName evidence="1">DUF1028 domain-containing protein</fullName>
    </submittedName>
</protein>
<evidence type="ECO:0000313" key="2">
    <source>
        <dbReference type="Proteomes" id="UP001164693"/>
    </source>
</evidence>
<organism evidence="1 2">
    <name type="scientific">Jatrophihabitans cynanchi</name>
    <dbReference type="NCBI Taxonomy" id="2944128"/>
    <lineage>
        <taxon>Bacteria</taxon>
        <taxon>Bacillati</taxon>
        <taxon>Actinomycetota</taxon>
        <taxon>Actinomycetes</taxon>
        <taxon>Jatrophihabitantales</taxon>
        <taxon>Jatrophihabitantaceae</taxon>
        <taxon>Jatrophihabitans</taxon>
    </lineage>
</organism>
<dbReference type="Gene3D" id="3.60.20.10">
    <property type="entry name" value="Glutamine Phosphoribosylpyrophosphate, subunit 1, domain 1"/>
    <property type="match status" value="1"/>
</dbReference>
<evidence type="ECO:0000313" key="1">
    <source>
        <dbReference type="EMBL" id="WAX55858.1"/>
    </source>
</evidence>
<dbReference type="InterPro" id="IPR010430">
    <property type="entry name" value="DUF1028"/>
</dbReference>
<accession>A0ABY7JW06</accession>
<reference evidence="1" key="1">
    <citation type="submission" date="2022-05" db="EMBL/GenBank/DDBJ databases">
        <title>Jatrophihabitans sp. SB3-54 whole genome sequence.</title>
        <authorList>
            <person name="Suh M.K."/>
            <person name="Eom M.K."/>
            <person name="Kim J.S."/>
            <person name="Kim H.S."/>
            <person name="Do H.E."/>
            <person name="Shin Y.K."/>
            <person name="Lee J.-S."/>
        </authorList>
    </citation>
    <scope>NUCLEOTIDE SEQUENCE</scope>
    <source>
        <strain evidence="1">SB3-54</strain>
    </source>
</reference>
<sequence length="242" mass="25425">MTWSIVALDADTGAFGAVVATRFLAAAGLCLAVESGVGAVATQATINPTYGPRGLRLLREGRAPDEALAELIAPDGGRDHRQVQLVGVGGRTAAHTGPACHDWSGHRAGQGVGVAGNLLAGPEVVRATLAAYESAATQPFADRLLAAMRAGQQAGGDARGQQSAGIVIYGTEDYPDLSLRVDDHPAPLEELRRLYDLWLVEFAAARKYMATRSDPTGGYDDAVIEAEVQRRIADPRARVFPV</sequence>
<name>A0ABY7JW06_9ACTN</name>
<gene>
    <name evidence="1" type="ORF">M6B22_15110</name>
</gene>
<dbReference type="PANTHER" id="PTHR39328:SF1">
    <property type="entry name" value="BLL2871 PROTEIN"/>
    <property type="match status" value="1"/>
</dbReference>
<dbReference type="RefSeq" id="WP_269442382.1">
    <property type="nucleotide sequence ID" value="NZ_CP097463.1"/>
</dbReference>